<dbReference type="GO" id="GO:0009424">
    <property type="term" value="C:bacterial-type flagellum hook"/>
    <property type="evidence" value="ECO:0007669"/>
    <property type="project" value="UniProtKB-UniRule"/>
</dbReference>
<keyword evidence="9" id="KW-0966">Cell projection</keyword>
<evidence type="ECO:0000256" key="6">
    <source>
        <dbReference type="SAM" id="MobiDB-lite"/>
    </source>
</evidence>
<comment type="similarity">
    <text evidence="1 5">Belongs to the FliD family.</text>
</comment>
<dbReference type="InterPro" id="IPR010809">
    <property type="entry name" value="FliD_C"/>
</dbReference>
<evidence type="ECO:0000256" key="4">
    <source>
        <dbReference type="ARBA" id="ARBA00023143"/>
    </source>
</evidence>
<keyword evidence="5" id="KW-0964">Secreted</keyword>
<evidence type="ECO:0000256" key="2">
    <source>
        <dbReference type="ARBA" id="ARBA00011255"/>
    </source>
</evidence>
<dbReference type="Proteomes" id="UP000254664">
    <property type="component" value="Unassembled WGS sequence"/>
</dbReference>
<evidence type="ECO:0000256" key="5">
    <source>
        <dbReference type="RuleBase" id="RU362066"/>
    </source>
</evidence>
<dbReference type="AlphaFoldDB" id="A0A381JAR9"/>
<dbReference type="PANTHER" id="PTHR30288:SF0">
    <property type="entry name" value="FLAGELLAR HOOK-ASSOCIATED PROTEIN 2"/>
    <property type="match status" value="1"/>
</dbReference>
<protein>
    <recommendedName>
        <fullName evidence="5">Flagellar hook-associated protein 2</fullName>
        <shortName evidence="5">HAP2</shortName>
    </recommendedName>
    <alternativeName>
        <fullName evidence="5">Flagellar cap protein</fullName>
    </alternativeName>
</protein>
<keyword evidence="3" id="KW-0175">Coiled coil</keyword>
<dbReference type="EMBL" id="UFWZ01000001">
    <property type="protein sequence ID" value="SUY47497.1"/>
    <property type="molecule type" value="Genomic_DNA"/>
</dbReference>
<dbReference type="GO" id="GO:0009421">
    <property type="term" value="C:bacterial-type flagellum filament cap"/>
    <property type="evidence" value="ECO:0007669"/>
    <property type="project" value="InterPro"/>
</dbReference>
<sequence>MSQMRLSGLATGMDTENMVKQMMKPYKIRVDKVRQDSQLIQWKQELYRDMLTETNKFKNNYFEILNNKDYMLTEDSFVAYDVDTANEASNKAASVKVTAGSGAIEGNYKIEVGELAAQASIQGKKLGKSISNDSKLSSVGINKNDFFTLTYKVGSNPQESVQIKLEKDDMSVRDLSKLISDKTNGNVKLYYSELTENFTLKGEKYGEDTSIKLGTEDTINNIFGMGLKGKEEKGKDSMSIITPPGSSTGVSVKKSSNDFTIDGISYTLVDKGSNVISIKNNVDKPLEKIKGFVEKYNELIDNIGKRTEEKRQYKYLPLTEEQKKDMKEDEIKLWEGRAKEGLLKGDEDLRGMLDELRGAFFYYDKGMKGSVKGMDINLSDIGISTSSDTRQRGKLVIDDKKLKEALRDKPEEVTKLFTKTSESHKVYNSDASHADKQTRFKEEGIFQRVNDIIMDYTRTTRDKYGKRGIFIEKAGIKGHFSEKSNLFSNNIKEKEEKIYEMEKKLAQRENRYYLKFAQLEKAMQKANSQAAWFAQQSGNGAK</sequence>
<feature type="domain" description="Flagellar hook-associated protein 2 N-terminal" evidence="7">
    <location>
        <begin position="11"/>
        <end position="118"/>
    </location>
</feature>
<dbReference type="GO" id="GO:0071973">
    <property type="term" value="P:bacterial-type flagellum-dependent cell motility"/>
    <property type="evidence" value="ECO:0007669"/>
    <property type="project" value="TreeGrafter"/>
</dbReference>
<comment type="function">
    <text evidence="5">Required for morphogenesis and for the elongation of the flagellar filament by facilitating polymerization of the flagellin monomers at the tip of growing filament. Forms a capping structure, which prevents flagellin subunits (transported through the central channel of the flagellum) from leaking out without polymerization at the distal end.</text>
</comment>
<accession>A0A381JAR9</accession>
<keyword evidence="10" id="KW-1185">Reference proteome</keyword>
<keyword evidence="9" id="KW-0282">Flagellum</keyword>
<dbReference type="GO" id="GO:0007155">
    <property type="term" value="P:cell adhesion"/>
    <property type="evidence" value="ECO:0007669"/>
    <property type="project" value="InterPro"/>
</dbReference>
<dbReference type="Pfam" id="PF02465">
    <property type="entry name" value="FliD_N"/>
    <property type="match status" value="1"/>
</dbReference>
<evidence type="ECO:0000256" key="3">
    <source>
        <dbReference type="ARBA" id="ARBA00023054"/>
    </source>
</evidence>
<dbReference type="Pfam" id="PF07195">
    <property type="entry name" value="FliD_C"/>
    <property type="match status" value="1"/>
</dbReference>
<evidence type="ECO:0000313" key="10">
    <source>
        <dbReference type="Proteomes" id="UP000254664"/>
    </source>
</evidence>
<keyword evidence="4 5" id="KW-0975">Bacterial flagellum</keyword>
<dbReference type="PANTHER" id="PTHR30288">
    <property type="entry name" value="FLAGELLAR CAP/ASSEMBLY PROTEIN FLID"/>
    <property type="match status" value="1"/>
</dbReference>
<reference evidence="9 10" key="1">
    <citation type="submission" date="2018-06" db="EMBL/GenBank/DDBJ databases">
        <authorList>
            <consortium name="Pathogen Informatics"/>
            <person name="Doyle S."/>
        </authorList>
    </citation>
    <scope>NUCLEOTIDE SEQUENCE [LARGE SCALE GENOMIC DNA]</scope>
    <source>
        <strain evidence="9 10">NCTC9836</strain>
    </source>
</reference>
<keyword evidence="9" id="KW-0969">Cilium</keyword>
<dbReference type="GO" id="GO:0005576">
    <property type="term" value="C:extracellular region"/>
    <property type="evidence" value="ECO:0007669"/>
    <property type="project" value="UniProtKB-SubCell"/>
</dbReference>
<feature type="domain" description="Flagellar hook-associated protein 2 C-terminal" evidence="8">
    <location>
        <begin position="249"/>
        <end position="528"/>
    </location>
</feature>
<organism evidence="9 10">
    <name type="scientific">Clostridium putrefaciens</name>
    <dbReference type="NCBI Taxonomy" id="99675"/>
    <lineage>
        <taxon>Bacteria</taxon>
        <taxon>Bacillati</taxon>
        <taxon>Bacillota</taxon>
        <taxon>Clostridia</taxon>
        <taxon>Eubacteriales</taxon>
        <taxon>Clostridiaceae</taxon>
        <taxon>Clostridium</taxon>
    </lineage>
</organism>
<dbReference type="InterPro" id="IPR003481">
    <property type="entry name" value="FliD_N"/>
</dbReference>
<evidence type="ECO:0000259" key="7">
    <source>
        <dbReference type="Pfam" id="PF02465"/>
    </source>
</evidence>
<proteinExistence type="inferred from homology"/>
<dbReference type="InterPro" id="IPR040026">
    <property type="entry name" value="FliD"/>
</dbReference>
<evidence type="ECO:0000313" key="9">
    <source>
        <dbReference type="EMBL" id="SUY47497.1"/>
    </source>
</evidence>
<name>A0A381JAR9_9CLOT</name>
<evidence type="ECO:0000259" key="8">
    <source>
        <dbReference type="Pfam" id="PF07195"/>
    </source>
</evidence>
<feature type="region of interest" description="Disordered" evidence="6">
    <location>
        <begin position="234"/>
        <end position="253"/>
    </location>
</feature>
<dbReference type="RefSeq" id="WP_115641453.1">
    <property type="nucleotide sequence ID" value="NZ_UFWZ01000001.1"/>
</dbReference>
<evidence type="ECO:0000256" key="1">
    <source>
        <dbReference type="ARBA" id="ARBA00009764"/>
    </source>
</evidence>
<comment type="subcellular location">
    <subcellularLocation>
        <location evidence="5">Secreted</location>
    </subcellularLocation>
    <subcellularLocation>
        <location evidence="5">Bacterial flagellum</location>
    </subcellularLocation>
</comment>
<comment type="subunit">
    <text evidence="2 5">Homopentamer.</text>
</comment>
<gene>
    <name evidence="9" type="primary">fliD</name>
    <name evidence="9" type="ORF">NCTC9836_01830</name>
</gene>
<dbReference type="OrthoDB" id="9776025at2"/>